<dbReference type="PANTHER" id="PTHR11319">
    <property type="entry name" value="G PROTEIN-COUPLED RECEPTOR-RELATED"/>
    <property type="match status" value="1"/>
</dbReference>
<evidence type="ECO:0000256" key="1">
    <source>
        <dbReference type="ARBA" id="ARBA00016512"/>
    </source>
</evidence>
<feature type="transmembrane region" description="Helical" evidence="3">
    <location>
        <begin position="2554"/>
        <end position="2575"/>
    </location>
</feature>
<dbReference type="InterPro" id="IPR006626">
    <property type="entry name" value="PbH1"/>
</dbReference>
<dbReference type="Gene3D" id="2.120.10.80">
    <property type="entry name" value="Kelch-type beta propeller"/>
    <property type="match status" value="2"/>
</dbReference>
<feature type="compositionally biased region" description="Low complexity" evidence="2">
    <location>
        <begin position="1380"/>
        <end position="1420"/>
    </location>
</feature>
<feature type="transmembrane region" description="Helical" evidence="3">
    <location>
        <begin position="2612"/>
        <end position="2641"/>
    </location>
</feature>
<keyword evidence="6" id="KW-1185">Reference proteome</keyword>
<evidence type="ECO:0000313" key="6">
    <source>
        <dbReference type="Proteomes" id="UP000232323"/>
    </source>
</evidence>
<dbReference type="InterPro" id="IPR018247">
    <property type="entry name" value="EF_Hand_1_Ca_BS"/>
</dbReference>
<dbReference type="PROSITE" id="PS50222">
    <property type="entry name" value="EF_HAND_2"/>
    <property type="match status" value="1"/>
</dbReference>
<keyword evidence="3" id="KW-1133">Transmembrane helix</keyword>
<reference evidence="5 6" key="1">
    <citation type="submission" date="2017-08" db="EMBL/GenBank/DDBJ databases">
        <title>Acidophilic green algal genome provides insights into adaptation to an acidic environment.</title>
        <authorList>
            <person name="Hirooka S."/>
            <person name="Hirose Y."/>
            <person name="Kanesaki Y."/>
            <person name="Higuchi S."/>
            <person name="Fujiwara T."/>
            <person name="Onuma R."/>
            <person name="Era A."/>
            <person name="Ohbayashi R."/>
            <person name="Uzuka A."/>
            <person name="Nozaki H."/>
            <person name="Yoshikawa H."/>
            <person name="Miyagishima S.Y."/>
        </authorList>
    </citation>
    <scope>NUCLEOTIDE SEQUENCE [LARGE SCALE GENOMIC DNA]</scope>
    <source>
        <strain evidence="5 6">NIES-2499</strain>
    </source>
</reference>
<feature type="domain" description="EF-hand" evidence="4">
    <location>
        <begin position="2774"/>
        <end position="2809"/>
    </location>
</feature>
<organism evidence="5 6">
    <name type="scientific">Chlamydomonas eustigma</name>
    <dbReference type="NCBI Taxonomy" id="1157962"/>
    <lineage>
        <taxon>Eukaryota</taxon>
        <taxon>Viridiplantae</taxon>
        <taxon>Chlorophyta</taxon>
        <taxon>core chlorophytes</taxon>
        <taxon>Chlorophyceae</taxon>
        <taxon>CS clade</taxon>
        <taxon>Chlamydomonadales</taxon>
        <taxon>Chlamydomonadaceae</taxon>
        <taxon>Chlamydomonas</taxon>
    </lineage>
</organism>
<dbReference type="STRING" id="1157962.A0A250WS02"/>
<dbReference type="SUPFAM" id="SSF117281">
    <property type="entry name" value="Kelch motif"/>
    <property type="match status" value="2"/>
</dbReference>
<name>A0A250WS02_9CHLO</name>
<feature type="transmembrane region" description="Helical" evidence="3">
    <location>
        <begin position="2510"/>
        <end position="2533"/>
    </location>
</feature>
<feature type="compositionally biased region" description="Pro residues" evidence="2">
    <location>
        <begin position="269"/>
        <end position="289"/>
    </location>
</feature>
<feature type="transmembrane region" description="Helical" evidence="3">
    <location>
        <begin position="2695"/>
        <end position="2716"/>
    </location>
</feature>
<dbReference type="InterPro" id="IPR015915">
    <property type="entry name" value="Kelch-typ_b-propeller"/>
</dbReference>
<evidence type="ECO:0000313" key="5">
    <source>
        <dbReference type="EMBL" id="GAX73320.1"/>
    </source>
</evidence>
<dbReference type="Gene3D" id="2.160.20.10">
    <property type="entry name" value="Single-stranded right-handed beta-helix, Pectin lyase-like"/>
    <property type="match status" value="1"/>
</dbReference>
<feature type="transmembrane region" description="Helical" evidence="3">
    <location>
        <begin position="2753"/>
        <end position="2775"/>
    </location>
</feature>
<dbReference type="PANTHER" id="PTHR11319:SF35">
    <property type="entry name" value="OUTER MEMBRANE PROTEIN PMPC-RELATED"/>
    <property type="match status" value="1"/>
</dbReference>
<accession>A0A250WS02</accession>
<sequence>MLFSISAYELVHKALVLGLAITYLSVQRAIALSRPYCENGDILCRGSTSAISRFDHAAVPNNDGLVYILGGRTSDKSSAYILSSTSYAERWDLTSNVVVPLTLGNYQNITARAGHSMVFSTSSGTTSDLIVFGGQAYDYTGLSTETLNDVQLIDLNNQLWVTYFPSSATSGPPRRQYAAATMSGAIANSQRIHPSLVIMGGSTSGIGVGQLLNDVWSFNLESMIWTQISVKSTPIGTPCVRGKATAYAINADFLLVFGGFTQTYSNYTYPPPSPPPPNPSPPPRPPPPSVGRHLHSSGEESVDYETQQSKEETGVGINMKSRRLQQEQILSVNTGNDESQPELINTTLLNDLWALDMRSSPATWYKIQLSPTSGQNANMIAGGWDLTNDYNQATDTWRIIVSGGYTYPLYSSLETEWSQWVATYDIANISSLLYSGVAAVAAGTYTLTATVSRTALYKGTAPTVPSGTGVSTTLVNSDGSSIDLTSGAVYSYASSSTLSNPFVYRSAVAYNGSGSGSILVNGGMYTYSGDSQAVSNSVYMNLRSPSGAQSLDVSLKPSSSSQTYFYSSSNSVILRSMTRLLLPTSGSSTSANQAEALAFYGSYDTSAVGTPDLGVLYISDVTNLNKPFSCGTAPTTSSSCQSVQLGASVTPVNRNYYTSVSLLGQYAGTVGNGSNFNYTAALIMVYGGRQVSGGSLPSTAVAVNTKTGTLTTILETCDTSNLFTAAQAASLSSCAYSLISSQVCSSSTIGRRLLGAAEEVKQYEEEMSASQPYHHGTEGTLFPDGAAKQRRSLSSTTASYTYFDTALIALVQTTDIIALQSRRDGPSIVWTTAQNLIGGTTFSPGARYASASYTLGTRDLIVVGGVATDLTSSNPSAGLSLSIDIHYMRLYIGGETVSNADFTLQPCIGSGASGYSCTSASPYPYTSYTLPSVAPVPTTSTVTPQPTSALNFCCNAGTTYFMSVTFSSSLNVVQGFKIIDWETGNTVLNSASIAGFSSTQTSPLCPNPPSNKVQWCGYISLPSAGLFQLVLTSDNGNGWIGSADVASPFTSCCVPSSGTATGTSCCPSVTLTSSNCSSSNTVFYTYNTIWDTRSTLTYTYSYAYGFSLCGANSIPSSSNILYPFEQRGHYMHSFEVQPNTASLLPAARRGHAVCYLSTALGLSHFGGQVIAMFGGTTSINATNATAMLNDLWIFMTYNHTWVKITPTTTVVPPAQQGLAMTCSGTEVFVSGGEYYDSSTQAWKVDNTVYAMDISISTDFVWRVLSGGENIQSSSYQLTAHTTSMATMSTYDTLSLLTATDLFFVPVPGKLDISCSLTGNAASLDSNGFSTLIEFLYDGDIVIFTSCVESVTIQSTGLPIYPHAGLFMQGDLISGSSLNETSATAGTLPSSSPSPSSTSNPASNPSSSNSPSSTSSSSVSGRRSVLSSFDPSLAESNNGFYHAERLLGSYEDSSVVWSGRDQGGRKGPKRLQASPSSDPHSADSSFSRKELQEREALTSILLPSVNDIRLDEAAGGMVLDVGEVEGRIQRHLMQIDGESTVSDVKRVGRSRRHLLYANVSYYTALTTLTTIDCQGYDYGMIISSAGTSISNFYFRNCAQAAILINASMTAADTQIRITNCIFANNKGALGGAIRIANSANVTITNSFFVANQGVYGGAIYVEAGAALSISSSIFDGNGYAGLTIAGGAIYVNNSGCLSYITTSSFLGNGGSSNLTSGGAVFISNPSCSPTITSSTFYNNSAALYGGAITLQYFSSSYTTVISESSFTSNHVGLDYVAPSTASLATGGALFAQNMYGTLALQNCTFSSNTAKRAGGAVATVSAQTVTASYCYFYNNSVSLLQGGAWDFEREGSLTISSSSFVKNYALYGGAFSGGDHARKVYVAHIISCVFSGNSAGSAGAVSLNSDTTASSVTNCNFTGNNATSSVYEAGCSRTSTGGGGAFCMVVQSTISIYNSFFNSNTATNGGGIWVYQTCSSATDATCGALNLTESVLSNNIASAGGGAIYVYQTNMMSYSCPGEPKTVYTGSQLITGCSTWTGNSADYGSTIATAATALVLDSPSSGIVDTYLSASYLSIRIHVMDAFIQIISKGSIDARASLTAASADGNVQYTPAGVTIVAAINGLVSYNNLYLQAAPGSYNLSFTAAGTTYTLPSVTVVIQVRHCYVGEVTNTANDLCTVCSGDTQFSFSSLNTSCDTCPSNAICSYDKYTTNASSSKTVESSIGSILVPADGYWHSSPWSPQVQLCPNTDSCTYTNRKAIILSFQEEVYNSTIPLFLSNGTLSPLTTTTDYQDILCAAGYYSTLCGACLPGYGRTAVATCKACPGAAENTIYYILIACFDLVMIFITIRAQLTGEDVEAPVVADTNQGGGKQQVGLAESSTLQIREDKDDCSSAPAAESKGPVDVRPANGGGMLEAVPVDVVFLKAQRAKEADLKNVQKSKLGSAPHSVVIKILVSYLQVAAILKNINLQWPSFVNNLLTAMKQIDSSSGSAVSLDCSLAFSAPPKSLQTTVISVGSPIVVMILSLPIWLGLYVAGKKAGNMVESFHEYMRFRLTITVISVIFYYYPGVTTSLLSIFSCQNVDNNSVDLPYYQNVLNVGQYWSYDYNLKCYEGYHLVAVMALGVPGVICFCLGVPAFSFYFMWRNKHRLYQQGFLRAYGFIYSDYRDGAYYWETVVLLRKFLIVLVVVFLLPAGAQMQVLVALGVIIVAMVLQMVMMPFRLSRMEGLERFALYGNTIGLYVGMFLITTSSTGVKIGMSAVLVTVNSIIIAFLVLMIVKEYFFNFAAQLDLDKDGWLSEEEVNKALETSGLLNQISIKGFAAFYFWVKKNPARERLWANFMPYSMFGERPSDEDLASRGKSWIDKLSISARERESGSGDKAMDAAAGTAGALEPPAKILSYAGGSGYNKVAPLPPPKHAIVDSGLAAVSQDQNMLYMEAEDGQKILPPSGGRPAGEETEQAVSVDESEDVLGGQDMQPAIPRMLSAEVAREIAVLPESTTPPISPR</sequence>
<proteinExistence type="predicted"/>
<evidence type="ECO:0000256" key="3">
    <source>
        <dbReference type="SAM" id="Phobius"/>
    </source>
</evidence>
<feature type="region of interest" description="Disordered" evidence="2">
    <location>
        <begin position="1377"/>
        <end position="1420"/>
    </location>
</feature>
<evidence type="ECO:0000259" key="4">
    <source>
        <dbReference type="PROSITE" id="PS50222"/>
    </source>
</evidence>
<comment type="caution">
    <text evidence="5">The sequence shown here is derived from an EMBL/GenBank/DDBJ whole genome shotgun (WGS) entry which is preliminary data.</text>
</comment>
<dbReference type="PROSITE" id="PS00018">
    <property type="entry name" value="EF_HAND_1"/>
    <property type="match status" value="1"/>
</dbReference>
<feature type="region of interest" description="Disordered" evidence="2">
    <location>
        <begin position="267"/>
        <end position="320"/>
    </location>
</feature>
<keyword evidence="3" id="KW-0812">Transmembrane</keyword>
<evidence type="ECO:0000256" key="2">
    <source>
        <dbReference type="SAM" id="MobiDB-lite"/>
    </source>
</evidence>
<protein>
    <recommendedName>
        <fullName evidence="1">Probable pectate lyase C</fullName>
    </recommendedName>
</protein>
<gene>
    <name evidence="5" type="ORF">CEUSTIGMA_g774.t1</name>
</gene>
<feature type="region of interest" description="Disordered" evidence="2">
    <location>
        <begin position="1455"/>
        <end position="1488"/>
    </location>
</feature>
<dbReference type="Proteomes" id="UP000232323">
    <property type="component" value="Unassembled WGS sequence"/>
</dbReference>
<feature type="transmembrane region" description="Helical" evidence="3">
    <location>
        <begin position="2728"/>
        <end position="2747"/>
    </location>
</feature>
<dbReference type="GO" id="GO:0005509">
    <property type="term" value="F:calcium ion binding"/>
    <property type="evidence" value="ECO:0007669"/>
    <property type="project" value="InterPro"/>
</dbReference>
<dbReference type="InterPro" id="IPR012334">
    <property type="entry name" value="Pectin_lyas_fold"/>
</dbReference>
<dbReference type="OrthoDB" id="548621at2759"/>
<dbReference type="InterPro" id="IPR002048">
    <property type="entry name" value="EF_hand_dom"/>
</dbReference>
<dbReference type="EMBL" id="BEGY01000003">
    <property type="protein sequence ID" value="GAX73320.1"/>
    <property type="molecule type" value="Genomic_DNA"/>
</dbReference>
<dbReference type="Pfam" id="PF24681">
    <property type="entry name" value="Kelch_KLHDC2_KLHL20_DRC7"/>
    <property type="match status" value="1"/>
</dbReference>
<dbReference type="SUPFAM" id="SSF51126">
    <property type="entry name" value="Pectin lyase-like"/>
    <property type="match status" value="2"/>
</dbReference>
<feature type="transmembrane region" description="Helical" evidence="3">
    <location>
        <begin position="2668"/>
        <end position="2689"/>
    </location>
</feature>
<dbReference type="SMART" id="SM00710">
    <property type="entry name" value="PbH1"/>
    <property type="match status" value="11"/>
</dbReference>
<dbReference type="InterPro" id="IPR011050">
    <property type="entry name" value="Pectin_lyase_fold/virulence"/>
</dbReference>
<feature type="compositionally biased region" description="Low complexity" evidence="2">
    <location>
        <begin position="1472"/>
        <end position="1484"/>
    </location>
</feature>
<keyword evidence="3" id="KW-0472">Membrane</keyword>